<reference evidence="14 15" key="1">
    <citation type="journal article" date="2014" name="Genome Announc.">
        <title>Draft genome sequence of the pathogenic fungus Scedosporium apiospermum.</title>
        <authorList>
            <person name="Vandeputte P."/>
            <person name="Ghamrawi S."/>
            <person name="Rechenmann M."/>
            <person name="Iltis A."/>
            <person name="Giraud S."/>
            <person name="Fleury M."/>
            <person name="Thornton C."/>
            <person name="Delhaes L."/>
            <person name="Meyer W."/>
            <person name="Papon N."/>
            <person name="Bouchara J.P."/>
        </authorList>
    </citation>
    <scope>NUCLEOTIDE SEQUENCE [LARGE SCALE GENOMIC DNA]</scope>
    <source>
        <strain evidence="14 15">IHEM 14462</strain>
    </source>
</reference>
<name>A0A084G8E9_PSEDA</name>
<evidence type="ECO:0000256" key="11">
    <source>
        <dbReference type="SAM" id="MobiDB-lite"/>
    </source>
</evidence>
<proteinExistence type="inferred from homology"/>
<keyword evidence="5 10" id="KW-0653">Protein transport</keyword>
<keyword evidence="4 10" id="KW-0813">Transport</keyword>
<dbReference type="RefSeq" id="XP_016643410.1">
    <property type="nucleotide sequence ID" value="XM_016787065.1"/>
</dbReference>
<keyword evidence="15" id="KW-1185">Reference proteome</keyword>
<feature type="region of interest" description="Disordered" evidence="11">
    <location>
        <begin position="16"/>
        <end position="38"/>
    </location>
</feature>
<dbReference type="PANTHER" id="PTHR21506">
    <property type="entry name" value="COMPONENT OF OLIGOMERIC GOLGI COMPLEX 6"/>
    <property type="match status" value="1"/>
</dbReference>
<evidence type="ECO:0000313" key="14">
    <source>
        <dbReference type="EMBL" id="KEZ43611.1"/>
    </source>
</evidence>
<comment type="function">
    <text evidence="9">Acts as a component of the peripheral membrane COG complex that is involved in intra-Golgi protein trafficking. COG is located at the cis-Golgi, and regulates tethering of retrograde intra-Golgi vesicles and possibly a number of other membrane trafficking events.</text>
</comment>
<dbReference type="Proteomes" id="UP000028545">
    <property type="component" value="Unassembled WGS sequence"/>
</dbReference>
<feature type="domain" description="Conserved oligomeric complex COG6 N-terminal" evidence="12">
    <location>
        <begin position="69"/>
        <end position="176"/>
    </location>
</feature>
<dbReference type="GO" id="GO:0006891">
    <property type="term" value="P:intra-Golgi vesicle-mediated transport"/>
    <property type="evidence" value="ECO:0007669"/>
    <property type="project" value="UniProtKB-UniRule"/>
</dbReference>
<dbReference type="InterPro" id="IPR010490">
    <property type="entry name" value="COG6"/>
</dbReference>
<sequence length="701" mass="78742">MPSQHQRPLPLLVRDSSAAHDLNPPVDSPVGPSPRSIGNPLSSKINAVLATSFTDAEFRDVLSTVDRCDLVNTPVTRRQLRLQLQREVIESNGEIIREFGRVAEQLRQFGSTLEQLSHVYREMKVEIVATHQQISPVLQESSALITERQDVEAKADVLNRFRAHFVLSKEEINALTLSSEPIDEEFFSALSKSKAIQRDCELLLGFEDQTLGLELMEQSSKYLNQAFQKLYKWIQREFKDAGSETPQMNPSIRRALRLLSERPSLFQNCLGFFSEARERTLSDAFHSALTGDSSVKGARDSVKPIEMVAHDPLRYVGDMLAWTHSATVGEKESLEALFISEGDEIAKGLKSGRDREPWAVLPTTHDASAAFNATEILKELVDRNLTGVSRMLRQRIEQAIQANEDIICAYKLANLIDFYRVLFSKLLGMQSHLLDCLKGLESAATRQFRSLIRDHIGTLQGDLQRLPQDLELPIFFQDALAQLTAIMKTYDTSLDESLDRESNFDPVLVEALDPFITGCETLANRMTPLSQAIFLINCKLAAVEVLRPFDFTRDKVNRLQNSVAKDMTVLEESQFSFLCKGSGVEDIFQAVGTLHTAPGDGRVLSSLPAFQPDALSQASRTLDDFLPSAHIDAIHNLNKLQDSSLASRLTETAIKRFCERYEQVEELIIMADTYDENDKPRDVKLRDIFSRTAAEVRVLLS</sequence>
<dbReference type="OMA" id="HSCLDFF"/>
<dbReference type="InterPro" id="IPR048369">
    <property type="entry name" value="COG6_C"/>
</dbReference>
<dbReference type="AlphaFoldDB" id="A0A084G8E9"/>
<dbReference type="VEuPathDB" id="FungiDB:SAPIO_CDS4541"/>
<evidence type="ECO:0000256" key="9">
    <source>
        <dbReference type="ARBA" id="ARBA00043873"/>
    </source>
</evidence>
<dbReference type="GO" id="GO:0000139">
    <property type="term" value="C:Golgi membrane"/>
    <property type="evidence" value="ECO:0007669"/>
    <property type="project" value="UniProtKB-SubCell"/>
</dbReference>
<evidence type="ECO:0000256" key="5">
    <source>
        <dbReference type="ARBA" id="ARBA00022927"/>
    </source>
</evidence>
<dbReference type="PANTHER" id="PTHR21506:SF0">
    <property type="entry name" value="CONSERVED OLIGOMERIC GOLGI COMPLEX SUBUNIT 6"/>
    <property type="match status" value="1"/>
</dbReference>
<dbReference type="GO" id="GO:0015031">
    <property type="term" value="P:protein transport"/>
    <property type="evidence" value="ECO:0007669"/>
    <property type="project" value="UniProtKB-KW"/>
</dbReference>
<dbReference type="GeneID" id="27723613"/>
<keyword evidence="6 10" id="KW-0333">Golgi apparatus</keyword>
<comment type="caution">
    <text evidence="14">The sequence shown here is derived from an EMBL/GenBank/DDBJ whole genome shotgun (WGS) entry which is preliminary data.</text>
</comment>
<dbReference type="InterPro" id="IPR048368">
    <property type="entry name" value="COG6_N"/>
</dbReference>
<evidence type="ECO:0000256" key="6">
    <source>
        <dbReference type="ARBA" id="ARBA00023034"/>
    </source>
</evidence>
<dbReference type="SMART" id="SM01087">
    <property type="entry name" value="COG6"/>
    <property type="match status" value="1"/>
</dbReference>
<evidence type="ECO:0000259" key="12">
    <source>
        <dbReference type="Pfam" id="PF06419"/>
    </source>
</evidence>
<protein>
    <recommendedName>
        <fullName evidence="3 10">Conserved oligomeric Golgi complex subunit 6</fullName>
        <shortName evidence="10">COG complex subunit 6</shortName>
    </recommendedName>
    <alternativeName>
        <fullName evidence="8 10">Component of oligomeric Golgi complex 6</fullName>
    </alternativeName>
</protein>
<evidence type="ECO:0000256" key="10">
    <source>
        <dbReference type="RuleBase" id="RU365075"/>
    </source>
</evidence>
<evidence type="ECO:0000256" key="8">
    <source>
        <dbReference type="ARBA" id="ARBA00031348"/>
    </source>
</evidence>
<organism evidence="14 15">
    <name type="scientific">Pseudallescheria apiosperma</name>
    <name type="common">Scedosporium apiospermum</name>
    <dbReference type="NCBI Taxonomy" id="563466"/>
    <lineage>
        <taxon>Eukaryota</taxon>
        <taxon>Fungi</taxon>
        <taxon>Dikarya</taxon>
        <taxon>Ascomycota</taxon>
        <taxon>Pezizomycotina</taxon>
        <taxon>Sordariomycetes</taxon>
        <taxon>Hypocreomycetidae</taxon>
        <taxon>Microascales</taxon>
        <taxon>Microascaceae</taxon>
        <taxon>Scedosporium</taxon>
    </lineage>
</organism>
<dbReference type="KEGG" id="sapo:SAPIO_CDS4541"/>
<evidence type="ECO:0000256" key="4">
    <source>
        <dbReference type="ARBA" id="ARBA00022448"/>
    </source>
</evidence>
<evidence type="ECO:0000256" key="1">
    <source>
        <dbReference type="ARBA" id="ARBA00004395"/>
    </source>
</evidence>
<dbReference type="OrthoDB" id="272987at2759"/>
<dbReference type="GO" id="GO:0017119">
    <property type="term" value="C:Golgi transport complex"/>
    <property type="evidence" value="ECO:0007669"/>
    <property type="project" value="UniProtKB-UniRule"/>
</dbReference>
<evidence type="ECO:0000259" key="13">
    <source>
        <dbReference type="Pfam" id="PF20653"/>
    </source>
</evidence>
<dbReference type="EMBL" id="JOWA01000092">
    <property type="protein sequence ID" value="KEZ43611.1"/>
    <property type="molecule type" value="Genomic_DNA"/>
</dbReference>
<evidence type="ECO:0000313" key="15">
    <source>
        <dbReference type="Proteomes" id="UP000028545"/>
    </source>
</evidence>
<comment type="function">
    <text evidence="10">Acts as component of the peripheral membrane COG complex that is involved in intra-Golgi protein trafficking. COG is located at the cis-Golgi, and regulates tethering of retrograde intra-Golgi vesicles and possibly a number of other membrane trafficking events.</text>
</comment>
<evidence type="ECO:0000256" key="3">
    <source>
        <dbReference type="ARBA" id="ARBA00020973"/>
    </source>
</evidence>
<comment type="subcellular location">
    <subcellularLocation>
        <location evidence="1 10">Golgi apparatus membrane</location>
        <topology evidence="1 10">Peripheral membrane protein</topology>
    </subcellularLocation>
</comment>
<dbReference type="Pfam" id="PF20653">
    <property type="entry name" value="COG6_C"/>
    <property type="match status" value="1"/>
</dbReference>
<feature type="domain" description="Conserved Oligomeric Golgi complex subunit 6 C-terminal" evidence="13">
    <location>
        <begin position="209"/>
        <end position="700"/>
    </location>
</feature>
<keyword evidence="7 10" id="KW-0472">Membrane</keyword>
<comment type="subunit">
    <text evidence="10">Component of the conserved oligomeric Golgi complex.</text>
</comment>
<dbReference type="HOGENOM" id="CLU_011361_1_0_1"/>
<accession>A0A084G8E9</accession>
<comment type="similarity">
    <text evidence="2 10">Belongs to the COG6 family.</text>
</comment>
<gene>
    <name evidence="14" type="ORF">SAPIO_CDS4541</name>
</gene>
<dbReference type="Pfam" id="PF06419">
    <property type="entry name" value="COG6_N"/>
    <property type="match status" value="1"/>
</dbReference>
<evidence type="ECO:0000256" key="2">
    <source>
        <dbReference type="ARBA" id="ARBA00011023"/>
    </source>
</evidence>
<evidence type="ECO:0000256" key="7">
    <source>
        <dbReference type="ARBA" id="ARBA00023136"/>
    </source>
</evidence>